<dbReference type="AlphaFoldDB" id="K9Y1M0"/>
<dbReference type="InterPro" id="IPR003660">
    <property type="entry name" value="HAMP_dom"/>
</dbReference>
<dbReference type="GO" id="GO:0016020">
    <property type="term" value="C:membrane"/>
    <property type="evidence" value="ECO:0007669"/>
    <property type="project" value="InterPro"/>
</dbReference>
<reference evidence="10" key="1">
    <citation type="journal article" date="2013" name="Proc. Natl. Acad. Sci. U.S.A.">
        <title>Improving the coverage of the cyanobacterial phylum using diversity-driven genome sequencing.</title>
        <authorList>
            <person name="Shih P.M."/>
            <person name="Wu D."/>
            <person name="Latifi A."/>
            <person name="Axen S.D."/>
            <person name="Fewer D.P."/>
            <person name="Talla E."/>
            <person name="Calteau A."/>
            <person name="Cai F."/>
            <person name="Tandeau de Marsac N."/>
            <person name="Rippka R."/>
            <person name="Herdman M."/>
            <person name="Sivonen K."/>
            <person name="Coursin T."/>
            <person name="Laurent T."/>
            <person name="Goodwin L."/>
            <person name="Nolan M."/>
            <person name="Davenport K.W."/>
            <person name="Han C.S."/>
            <person name="Rubin E.M."/>
            <person name="Eisen J.A."/>
            <person name="Woyke T."/>
            <person name="Gugger M."/>
            <person name="Kerfeld C.A."/>
        </authorList>
    </citation>
    <scope>NUCLEOTIDE SEQUENCE [LARGE SCALE GENOMIC DNA]</scope>
    <source>
        <strain evidence="10">ATCC 29371 / PCC 7437</strain>
    </source>
</reference>
<dbReference type="EMBL" id="CP003653">
    <property type="protein sequence ID" value="AFZ37887.1"/>
    <property type="molecule type" value="Genomic_DNA"/>
</dbReference>
<evidence type="ECO:0000259" key="6">
    <source>
        <dbReference type="PROSITE" id="PS50046"/>
    </source>
</evidence>
<dbReference type="PROSITE" id="PS50046">
    <property type="entry name" value="PHYTOCHROME_2"/>
    <property type="match status" value="1"/>
</dbReference>
<dbReference type="Pfam" id="PF00672">
    <property type="entry name" value="HAMP"/>
    <property type="match status" value="2"/>
</dbReference>
<dbReference type="PANTHER" id="PTHR32089">
    <property type="entry name" value="METHYL-ACCEPTING CHEMOTAXIS PROTEIN MCPB"/>
    <property type="match status" value="1"/>
</dbReference>
<evidence type="ECO:0000256" key="4">
    <source>
        <dbReference type="SAM" id="Coils"/>
    </source>
</evidence>
<dbReference type="InterPro" id="IPR016132">
    <property type="entry name" value="Phyto_chromo_attachment"/>
</dbReference>
<keyword evidence="5" id="KW-0812">Transmembrane</keyword>
<dbReference type="GO" id="GO:0007165">
    <property type="term" value="P:signal transduction"/>
    <property type="evidence" value="ECO:0007669"/>
    <property type="project" value="UniProtKB-KW"/>
</dbReference>
<dbReference type="FunFam" id="1.10.287.950:FF:000001">
    <property type="entry name" value="Methyl-accepting chemotaxis sensory transducer"/>
    <property type="match status" value="1"/>
</dbReference>
<dbReference type="Pfam" id="PF01590">
    <property type="entry name" value="GAF"/>
    <property type="match status" value="1"/>
</dbReference>
<feature type="coiled-coil region" evidence="4">
    <location>
        <begin position="453"/>
        <end position="480"/>
    </location>
</feature>
<dbReference type="HOGENOM" id="CLU_000445_50_2_3"/>
<dbReference type="eggNOG" id="COG0840">
    <property type="taxonomic scope" value="Bacteria"/>
</dbReference>
<evidence type="ECO:0000259" key="7">
    <source>
        <dbReference type="PROSITE" id="PS50111"/>
    </source>
</evidence>
<dbReference type="SMART" id="SM00283">
    <property type="entry name" value="MA"/>
    <property type="match status" value="1"/>
</dbReference>
<dbReference type="PROSITE" id="PS50885">
    <property type="entry name" value="HAMP"/>
    <property type="match status" value="2"/>
</dbReference>
<keyword evidence="1 3" id="KW-0807">Transducer</keyword>
<keyword evidence="5" id="KW-1133">Transmembrane helix</keyword>
<dbReference type="SUPFAM" id="SSF55781">
    <property type="entry name" value="GAF domain-like"/>
    <property type="match status" value="1"/>
</dbReference>
<dbReference type="GO" id="GO:0006935">
    <property type="term" value="P:chemotaxis"/>
    <property type="evidence" value="ECO:0007669"/>
    <property type="project" value="UniProtKB-ARBA"/>
</dbReference>
<dbReference type="Proteomes" id="UP000010473">
    <property type="component" value="Chromosome"/>
</dbReference>
<dbReference type="CDD" id="cd06225">
    <property type="entry name" value="HAMP"/>
    <property type="match status" value="2"/>
</dbReference>
<dbReference type="SMART" id="SM00065">
    <property type="entry name" value="GAF"/>
    <property type="match status" value="1"/>
</dbReference>
<accession>K9Y1M0</accession>
<feature type="domain" description="Phytochrome chromophore attachment site" evidence="6">
    <location>
        <begin position="306"/>
        <end position="442"/>
    </location>
</feature>
<dbReference type="PROSITE" id="PS50111">
    <property type="entry name" value="CHEMOTAXIS_TRANSDUC_2"/>
    <property type="match status" value="1"/>
</dbReference>
<feature type="domain" description="HAMP" evidence="8">
    <location>
        <begin position="468"/>
        <end position="519"/>
    </location>
</feature>
<dbReference type="Gene3D" id="3.30.450.40">
    <property type="match status" value="1"/>
</dbReference>
<comment type="similarity">
    <text evidence="2">Belongs to the methyl-accepting chemotaxis (MCP) protein family.</text>
</comment>
<dbReference type="InterPro" id="IPR029016">
    <property type="entry name" value="GAF-like_dom_sf"/>
</dbReference>
<dbReference type="STRING" id="111780.Sta7437_4419"/>
<dbReference type="eggNOG" id="COG2203">
    <property type="taxonomic scope" value="Bacteria"/>
</dbReference>
<keyword evidence="5" id="KW-0472">Membrane</keyword>
<dbReference type="CDD" id="cd11386">
    <property type="entry name" value="MCP_signal"/>
    <property type="match status" value="1"/>
</dbReference>
<evidence type="ECO:0000259" key="8">
    <source>
        <dbReference type="PROSITE" id="PS50885"/>
    </source>
</evidence>
<name>K9Y1M0_STAC7</name>
<evidence type="ECO:0000256" key="3">
    <source>
        <dbReference type="PROSITE-ProRule" id="PRU00284"/>
    </source>
</evidence>
<dbReference type="KEGG" id="scs:Sta7437_4419"/>
<dbReference type="InterPro" id="IPR004089">
    <property type="entry name" value="MCPsignal_dom"/>
</dbReference>
<feature type="domain" description="HAMP" evidence="8">
    <location>
        <begin position="230"/>
        <end position="282"/>
    </location>
</feature>
<dbReference type="SUPFAM" id="SSF158472">
    <property type="entry name" value="HAMP domain-like"/>
    <property type="match status" value="1"/>
</dbReference>
<dbReference type="PATRIC" id="fig|111780.3.peg.4576"/>
<feature type="transmembrane region" description="Helical" evidence="5">
    <location>
        <begin position="207"/>
        <end position="229"/>
    </location>
</feature>
<dbReference type="InterPro" id="IPR003018">
    <property type="entry name" value="GAF"/>
</dbReference>
<evidence type="ECO:0000256" key="2">
    <source>
        <dbReference type="ARBA" id="ARBA00029447"/>
    </source>
</evidence>
<proteinExistence type="inferred from homology"/>
<evidence type="ECO:0000256" key="5">
    <source>
        <dbReference type="SAM" id="Phobius"/>
    </source>
</evidence>
<keyword evidence="10" id="KW-1185">Reference proteome</keyword>
<dbReference type="OrthoDB" id="419276at2"/>
<keyword evidence="4" id="KW-0175">Coiled coil</keyword>
<dbReference type="Pfam" id="PF00015">
    <property type="entry name" value="MCPsignal"/>
    <property type="match status" value="1"/>
</dbReference>
<protein>
    <submittedName>
        <fullName evidence="9">Methyl-accepting chemotaxis sensory transducer with GAF sensor</fullName>
    </submittedName>
</protein>
<evidence type="ECO:0000313" key="10">
    <source>
        <dbReference type="Proteomes" id="UP000010473"/>
    </source>
</evidence>
<dbReference type="Gene3D" id="1.10.287.950">
    <property type="entry name" value="Methyl-accepting chemotaxis protein"/>
    <property type="match status" value="1"/>
</dbReference>
<feature type="domain" description="Methyl-accepting transducer" evidence="7">
    <location>
        <begin position="524"/>
        <end position="760"/>
    </location>
</feature>
<dbReference type="Gene3D" id="6.10.340.10">
    <property type="match status" value="1"/>
</dbReference>
<feature type="transmembrane region" description="Helical" evidence="5">
    <location>
        <begin position="50"/>
        <end position="70"/>
    </location>
</feature>
<organism evidence="9 10">
    <name type="scientific">Stanieria cyanosphaera (strain ATCC 29371 / PCC 7437)</name>
    <dbReference type="NCBI Taxonomy" id="111780"/>
    <lineage>
        <taxon>Bacteria</taxon>
        <taxon>Bacillati</taxon>
        <taxon>Cyanobacteriota</taxon>
        <taxon>Cyanophyceae</taxon>
        <taxon>Pleurocapsales</taxon>
        <taxon>Dermocarpellaceae</taxon>
        <taxon>Stanieria</taxon>
    </lineage>
</organism>
<evidence type="ECO:0000313" key="9">
    <source>
        <dbReference type="EMBL" id="AFZ37887.1"/>
    </source>
</evidence>
<dbReference type="PANTHER" id="PTHR32089:SF114">
    <property type="entry name" value="METHYL-ACCEPTING CHEMOTAXIS PROTEIN MCPB"/>
    <property type="match status" value="1"/>
</dbReference>
<dbReference type="SMART" id="SM00304">
    <property type="entry name" value="HAMP"/>
    <property type="match status" value="2"/>
</dbReference>
<dbReference type="SUPFAM" id="SSF58104">
    <property type="entry name" value="Methyl-accepting chemotaxis protein (MCP) signaling domain"/>
    <property type="match status" value="1"/>
</dbReference>
<dbReference type="RefSeq" id="WP_015195541.1">
    <property type="nucleotide sequence ID" value="NC_019748.1"/>
</dbReference>
<evidence type="ECO:0000256" key="1">
    <source>
        <dbReference type="ARBA" id="ARBA00023224"/>
    </source>
</evidence>
<sequence>MTQIPPRFNNEVDSLFSNSINYSKYSQVKKNYHAWLKQFYNLSINRKTSLIPWLSFAALALVLGIGTIILRQSLQAQLFQQAQLGTKTIEALIPEDFVNGKSQIVKNVVGAFNDNDTYSAIYLRQSTGEFILASSLTKTNQSLIAENLLLNRVSKQPKQILTQIGKVNNQKYALAAKAITNFKGEIVGVIVYGSSTNEINSILWRSILIQLILALIVIILLLLFTRILASAIAIPIQQLQQVTQDFSEGNLKARATVGTTDEIGLLASTFNILADSIETNEEKLRQEAQSSRILKEIAVRIAQVFQLKEIFQIAVTESQVALAADRVIYYQFDDDWQGKVVAEAVAAGYPEIKGSGLNDPCFAEQYAQQYQNGRIQTIANLDQADLSDCYLQMLAPFAVRAVMTVGVVTGEKLIGLLIAHQCAEPRTWQEQDIDLLVQVASQISNAFERVKLLQQQQIAQDRERKAKEELQQRALELLMEVDPVSRGDLTIRAQVKEDEIGTIADSYNATIESLRKLVTKVKTAAQQVATTTSTKEIFIQELSAGASAQTKEINTALERIKTMTASIQAVAANAEAAEAAVRQATATVETGDQIMNRTVDGFVAIRETVAETAKKVKRLGESSQKISKVVNLIGNFADQTNLLALNASIEAAHAGEEGRGFAVVAEEVRSLARQSAEATAEIETLVAAIQAETNEVVAAMEAGTEQVVTGTKLIDETRMSLNQITTVSHQINQLVNAIAQATIEQSKDSEVVSQTMSQVATVSEQTEIEAIQVSNLFKELLTVAQELQESVSKFKVN</sequence>
<dbReference type="eggNOG" id="COG2972">
    <property type="taxonomic scope" value="Bacteria"/>
</dbReference>
<gene>
    <name evidence="9" type="ordered locus">Sta7437_4419</name>
</gene>